<accession>A0A839E256</accession>
<dbReference type="EMBL" id="JACGWZ010000004">
    <property type="protein sequence ID" value="MBA8825815.1"/>
    <property type="molecule type" value="Genomic_DNA"/>
</dbReference>
<dbReference type="GO" id="GO:0003700">
    <property type="term" value="F:DNA-binding transcription factor activity"/>
    <property type="evidence" value="ECO:0007669"/>
    <property type="project" value="TreeGrafter"/>
</dbReference>
<keyword evidence="1 2" id="KW-0238">DNA-binding</keyword>
<dbReference type="InterPro" id="IPR050109">
    <property type="entry name" value="HTH-type_TetR-like_transc_reg"/>
</dbReference>
<sequence length="210" mass="22558">MNSDRGDGSDAPRRRGRRSGGEDTRAALLEAAREIFVEQGYNGATVRAIATRAGVDPAMVNHWFGSKAGLFTASISLPFDPREVLSHLLEGDPERLAERMVREFLTAWDTAGGGQFIALVRSVATHDTAGRMLREFVTTLLFGRLITALGMDQPQLRAALCGSQISGLGMMRYVVKLEPLASADHGTVIAAIAPTLQRYLTGDLTGVSGE</sequence>
<dbReference type="Pfam" id="PF00440">
    <property type="entry name" value="TetR_N"/>
    <property type="match status" value="1"/>
</dbReference>
<dbReference type="InterPro" id="IPR041678">
    <property type="entry name" value="TetR_C_16"/>
</dbReference>
<feature type="region of interest" description="Disordered" evidence="3">
    <location>
        <begin position="1"/>
        <end position="24"/>
    </location>
</feature>
<dbReference type="PANTHER" id="PTHR30055:SF235">
    <property type="entry name" value="TRANSCRIPTIONAL REGULATORY PROTEIN"/>
    <property type="match status" value="1"/>
</dbReference>
<evidence type="ECO:0000313" key="5">
    <source>
        <dbReference type="EMBL" id="MBA8825815.1"/>
    </source>
</evidence>
<dbReference type="SUPFAM" id="SSF48498">
    <property type="entry name" value="Tetracyclin repressor-like, C-terminal domain"/>
    <property type="match status" value="1"/>
</dbReference>
<dbReference type="Pfam" id="PF17920">
    <property type="entry name" value="TetR_C_16"/>
    <property type="match status" value="1"/>
</dbReference>
<dbReference type="PRINTS" id="PR00455">
    <property type="entry name" value="HTHTETR"/>
</dbReference>
<evidence type="ECO:0000313" key="6">
    <source>
        <dbReference type="Proteomes" id="UP000569329"/>
    </source>
</evidence>
<comment type="caution">
    <text evidence="5">The sequence shown here is derived from an EMBL/GenBank/DDBJ whole genome shotgun (WGS) entry which is preliminary data.</text>
</comment>
<dbReference type="Proteomes" id="UP000569329">
    <property type="component" value="Unassembled WGS sequence"/>
</dbReference>
<reference evidence="5 6" key="1">
    <citation type="submission" date="2020-07" db="EMBL/GenBank/DDBJ databases">
        <title>Sequencing the genomes of 1000 actinobacteria strains.</title>
        <authorList>
            <person name="Klenk H.-P."/>
        </authorList>
    </citation>
    <scope>NUCLEOTIDE SEQUENCE [LARGE SCALE GENOMIC DNA]</scope>
    <source>
        <strain evidence="5 6">DSM 45975</strain>
    </source>
</reference>
<evidence type="ECO:0000256" key="2">
    <source>
        <dbReference type="PROSITE-ProRule" id="PRU00335"/>
    </source>
</evidence>
<dbReference type="SUPFAM" id="SSF46689">
    <property type="entry name" value="Homeodomain-like"/>
    <property type="match status" value="1"/>
</dbReference>
<feature type="DNA-binding region" description="H-T-H motif" evidence="2">
    <location>
        <begin position="45"/>
        <end position="64"/>
    </location>
</feature>
<gene>
    <name evidence="5" type="ORF">FHX42_003181</name>
</gene>
<protein>
    <submittedName>
        <fullName evidence="5">AcrR family transcriptional regulator</fullName>
    </submittedName>
</protein>
<dbReference type="PROSITE" id="PS50977">
    <property type="entry name" value="HTH_TETR_2"/>
    <property type="match status" value="1"/>
</dbReference>
<dbReference type="AlphaFoldDB" id="A0A839E256"/>
<dbReference type="GO" id="GO:0000976">
    <property type="term" value="F:transcription cis-regulatory region binding"/>
    <property type="evidence" value="ECO:0007669"/>
    <property type="project" value="TreeGrafter"/>
</dbReference>
<feature type="domain" description="HTH tetR-type" evidence="4">
    <location>
        <begin position="22"/>
        <end position="82"/>
    </location>
</feature>
<evidence type="ECO:0000256" key="3">
    <source>
        <dbReference type="SAM" id="MobiDB-lite"/>
    </source>
</evidence>
<dbReference type="Gene3D" id="1.10.10.60">
    <property type="entry name" value="Homeodomain-like"/>
    <property type="match status" value="1"/>
</dbReference>
<evidence type="ECO:0000256" key="1">
    <source>
        <dbReference type="ARBA" id="ARBA00023125"/>
    </source>
</evidence>
<dbReference type="InterPro" id="IPR009057">
    <property type="entry name" value="Homeodomain-like_sf"/>
</dbReference>
<proteinExistence type="predicted"/>
<dbReference type="InterPro" id="IPR036271">
    <property type="entry name" value="Tet_transcr_reg_TetR-rel_C_sf"/>
</dbReference>
<evidence type="ECO:0000259" key="4">
    <source>
        <dbReference type="PROSITE" id="PS50977"/>
    </source>
</evidence>
<dbReference type="PANTHER" id="PTHR30055">
    <property type="entry name" value="HTH-TYPE TRANSCRIPTIONAL REGULATOR RUTR"/>
    <property type="match status" value="1"/>
</dbReference>
<organism evidence="5 6">
    <name type="scientific">Halosaccharopolyspora lacisalsi</name>
    <dbReference type="NCBI Taxonomy" id="1000566"/>
    <lineage>
        <taxon>Bacteria</taxon>
        <taxon>Bacillati</taxon>
        <taxon>Actinomycetota</taxon>
        <taxon>Actinomycetes</taxon>
        <taxon>Pseudonocardiales</taxon>
        <taxon>Pseudonocardiaceae</taxon>
        <taxon>Halosaccharopolyspora</taxon>
    </lineage>
</organism>
<dbReference type="Gene3D" id="1.10.357.10">
    <property type="entry name" value="Tetracycline Repressor, domain 2"/>
    <property type="match status" value="1"/>
</dbReference>
<keyword evidence="6" id="KW-1185">Reference proteome</keyword>
<name>A0A839E256_9PSEU</name>
<dbReference type="RefSeq" id="WP_182545078.1">
    <property type="nucleotide sequence ID" value="NZ_JACGWZ010000004.1"/>
</dbReference>
<dbReference type="InterPro" id="IPR001647">
    <property type="entry name" value="HTH_TetR"/>
</dbReference>